<keyword evidence="2" id="KW-1003">Cell membrane</keyword>
<evidence type="ECO:0000256" key="6">
    <source>
        <dbReference type="ARBA" id="ARBA00022989"/>
    </source>
</evidence>
<dbReference type="PANTHER" id="PTHR33908">
    <property type="entry name" value="MANNOSYLTRANSFERASE YKCB-RELATED"/>
    <property type="match status" value="1"/>
</dbReference>
<feature type="transmembrane region" description="Helical" evidence="8">
    <location>
        <begin position="93"/>
        <end position="111"/>
    </location>
</feature>
<dbReference type="InterPro" id="IPR038731">
    <property type="entry name" value="RgtA/B/C-like"/>
</dbReference>
<keyword evidence="7 8" id="KW-0472">Membrane</keyword>
<evidence type="ECO:0000256" key="3">
    <source>
        <dbReference type="ARBA" id="ARBA00022676"/>
    </source>
</evidence>
<dbReference type="InterPro" id="IPR050297">
    <property type="entry name" value="LipidA_mod_glycosyltrf_83"/>
</dbReference>
<feature type="transmembrane region" description="Helical" evidence="8">
    <location>
        <begin position="321"/>
        <end position="346"/>
    </location>
</feature>
<feature type="transmembrane region" description="Helical" evidence="8">
    <location>
        <begin position="382"/>
        <end position="405"/>
    </location>
</feature>
<evidence type="ECO:0000313" key="11">
    <source>
        <dbReference type="Proteomes" id="UP000295636"/>
    </source>
</evidence>
<proteinExistence type="predicted"/>
<feature type="transmembrane region" description="Helical" evidence="8">
    <location>
        <begin position="70"/>
        <end position="87"/>
    </location>
</feature>
<comment type="subcellular location">
    <subcellularLocation>
        <location evidence="1">Cell membrane</location>
        <topology evidence="1">Multi-pass membrane protein</topology>
    </subcellularLocation>
</comment>
<dbReference type="GO" id="GO:0009103">
    <property type="term" value="P:lipopolysaccharide biosynthetic process"/>
    <property type="evidence" value="ECO:0007669"/>
    <property type="project" value="UniProtKB-ARBA"/>
</dbReference>
<organism evidence="10 11">
    <name type="scientific">Paenibacillus piri</name>
    <dbReference type="NCBI Taxonomy" id="2547395"/>
    <lineage>
        <taxon>Bacteria</taxon>
        <taxon>Bacillati</taxon>
        <taxon>Bacillota</taxon>
        <taxon>Bacilli</taxon>
        <taxon>Bacillales</taxon>
        <taxon>Paenibacillaceae</taxon>
        <taxon>Paenibacillus</taxon>
    </lineage>
</organism>
<protein>
    <recommendedName>
        <fullName evidence="9">Glycosyltransferase RgtA/B/C/D-like domain-containing protein</fullName>
    </recommendedName>
</protein>
<name>A0A4R5KN69_9BACL</name>
<keyword evidence="6 8" id="KW-1133">Transmembrane helix</keyword>
<dbReference type="AlphaFoldDB" id="A0A4R5KN69"/>
<dbReference type="OrthoDB" id="2514438at2"/>
<sequence>MYPFILKYKDREFIYIIPFVLISVHVRLRYFFYLLSSDRGLPQSEDSQWYIDYAYALMTNLKIGLHMNDLMYIGYNVLLTLLLALFHDPVTVVFIQAVAAGLGVILVYLIARMLFNRTTAILASFFYCYYSWGITLWSMYILSESFFINLLLLCVFFLLKYLQSKKRLYQVLFIVSSLYMLVFRPTGIVSLAFILIYVVINLHRDIIFNFVKKHRLSIGACFIAIAAACIYMFTSDTFRPLVDSMQFNAKKVLYNIYANGWIYDKATPHDHYFKPDYTINIMNSLILSFLINNWDHVLILYGKRAIAFLGKWVWETNVSSLRGILGLAEHLVPTMLFAVGTVAAIVNKIFRKTSIIWLLVLAVFIFCIVFFIDALYRYKAPAIPFIGIAVAYGADSMLRGLMFIAKKYAGKLLWKKKKYSL</sequence>
<keyword evidence="3" id="KW-0328">Glycosyltransferase</keyword>
<evidence type="ECO:0000256" key="8">
    <source>
        <dbReference type="SAM" id="Phobius"/>
    </source>
</evidence>
<dbReference type="GO" id="GO:0016763">
    <property type="term" value="F:pentosyltransferase activity"/>
    <property type="evidence" value="ECO:0007669"/>
    <property type="project" value="TreeGrafter"/>
</dbReference>
<feature type="transmembrane region" description="Helical" evidence="8">
    <location>
        <begin position="13"/>
        <end position="35"/>
    </location>
</feature>
<dbReference type="GO" id="GO:0005886">
    <property type="term" value="C:plasma membrane"/>
    <property type="evidence" value="ECO:0007669"/>
    <property type="project" value="UniProtKB-SubCell"/>
</dbReference>
<gene>
    <name evidence="10" type="ORF">E1757_14720</name>
</gene>
<feature type="domain" description="Glycosyltransferase RgtA/B/C/D-like" evidence="9">
    <location>
        <begin position="77"/>
        <end position="225"/>
    </location>
</feature>
<evidence type="ECO:0000256" key="4">
    <source>
        <dbReference type="ARBA" id="ARBA00022679"/>
    </source>
</evidence>
<keyword evidence="11" id="KW-1185">Reference proteome</keyword>
<dbReference type="EMBL" id="SMRT01000006">
    <property type="protein sequence ID" value="TDF97093.1"/>
    <property type="molecule type" value="Genomic_DNA"/>
</dbReference>
<keyword evidence="4" id="KW-0808">Transferase</keyword>
<dbReference type="Proteomes" id="UP000295636">
    <property type="component" value="Unassembled WGS sequence"/>
</dbReference>
<keyword evidence="5 8" id="KW-0812">Transmembrane</keyword>
<feature type="transmembrane region" description="Helical" evidence="8">
    <location>
        <begin position="171"/>
        <end position="200"/>
    </location>
</feature>
<evidence type="ECO:0000256" key="7">
    <source>
        <dbReference type="ARBA" id="ARBA00023136"/>
    </source>
</evidence>
<accession>A0A4R5KN69</accession>
<evidence type="ECO:0000256" key="5">
    <source>
        <dbReference type="ARBA" id="ARBA00022692"/>
    </source>
</evidence>
<feature type="transmembrane region" description="Helical" evidence="8">
    <location>
        <begin position="355"/>
        <end position="376"/>
    </location>
</feature>
<comment type="caution">
    <text evidence="10">The sequence shown here is derived from an EMBL/GenBank/DDBJ whole genome shotgun (WGS) entry which is preliminary data.</text>
</comment>
<evidence type="ECO:0000256" key="2">
    <source>
        <dbReference type="ARBA" id="ARBA00022475"/>
    </source>
</evidence>
<evidence type="ECO:0000259" key="9">
    <source>
        <dbReference type="Pfam" id="PF13231"/>
    </source>
</evidence>
<feature type="transmembrane region" description="Helical" evidence="8">
    <location>
        <begin position="216"/>
        <end position="234"/>
    </location>
</feature>
<dbReference type="RefSeq" id="WP_133229323.1">
    <property type="nucleotide sequence ID" value="NZ_SMRT01000006.1"/>
</dbReference>
<dbReference type="PANTHER" id="PTHR33908:SF11">
    <property type="entry name" value="MEMBRANE PROTEIN"/>
    <property type="match status" value="1"/>
</dbReference>
<evidence type="ECO:0000256" key="1">
    <source>
        <dbReference type="ARBA" id="ARBA00004651"/>
    </source>
</evidence>
<evidence type="ECO:0000313" key="10">
    <source>
        <dbReference type="EMBL" id="TDF97093.1"/>
    </source>
</evidence>
<feature type="transmembrane region" description="Helical" evidence="8">
    <location>
        <begin position="146"/>
        <end position="162"/>
    </location>
</feature>
<dbReference type="Pfam" id="PF13231">
    <property type="entry name" value="PMT_2"/>
    <property type="match status" value="1"/>
</dbReference>
<feature type="transmembrane region" description="Helical" evidence="8">
    <location>
        <begin position="118"/>
        <end position="140"/>
    </location>
</feature>
<reference evidence="10 11" key="1">
    <citation type="submission" date="2019-03" db="EMBL/GenBank/DDBJ databases">
        <title>This is whole genome sequence of Paenibacillus sp MS74 strain.</title>
        <authorList>
            <person name="Trinh H.N."/>
        </authorList>
    </citation>
    <scope>NUCLEOTIDE SEQUENCE [LARGE SCALE GENOMIC DNA]</scope>
    <source>
        <strain evidence="10 11">MS74</strain>
    </source>
</reference>